<dbReference type="PANTHER" id="PTHR10858:SF23">
    <property type="entry name" value="DEOXYRIBONUCLEASE II"/>
    <property type="match status" value="1"/>
</dbReference>
<comment type="caution">
    <text evidence="3">The sequence shown here is derived from an EMBL/GenBank/DDBJ whole genome shotgun (WGS) entry which is preliminary data.</text>
</comment>
<keyword evidence="4" id="KW-1185">Reference proteome</keyword>
<comment type="similarity">
    <text evidence="1">Belongs to the DNase II family.</text>
</comment>
<dbReference type="GO" id="GO:0004531">
    <property type="term" value="F:deoxyribonuclease II activity"/>
    <property type="evidence" value="ECO:0007669"/>
    <property type="project" value="InterPro"/>
</dbReference>
<dbReference type="PANTHER" id="PTHR10858">
    <property type="entry name" value="DEOXYRIBONUCLEASE II"/>
    <property type="match status" value="1"/>
</dbReference>
<dbReference type="AlphaFoldDB" id="A0A9D4J175"/>
<accession>A0A9D4J175</accession>
<dbReference type="GO" id="GO:0006309">
    <property type="term" value="P:apoptotic DNA fragmentation"/>
    <property type="evidence" value="ECO:0007669"/>
    <property type="project" value="TreeGrafter"/>
</dbReference>
<keyword evidence="2" id="KW-0378">Hydrolase</keyword>
<sequence length="259" mass="29654">MYAMYNDEPPNSKKTYSNYGHTKGVVSFDLTSGFWLVQSKPLFPPTRASGYKWSNDNTSFGQTFLCVTMPTQYLDEIGMQLMYNHPVIYDKSMPATFADKYPKMTAALENATVQGKSETTLYSRENVKFQSFAKSGKWGHDLYADLLASTFRDSMYVETWQRRKSKMCSNCTGTFKVFNVKKVMFSNPRVDFEETKDHAKWAITTNPAWVCVGDINREESQMKRGGGAVCFQNKQVWSSFNDSISDWQDCSDHDRCVPP</sequence>
<protein>
    <submittedName>
        <fullName evidence="3">Uncharacterized protein</fullName>
    </submittedName>
</protein>
<dbReference type="Proteomes" id="UP000828390">
    <property type="component" value="Unassembled WGS sequence"/>
</dbReference>
<dbReference type="EMBL" id="JAIWYP010000007">
    <property type="protein sequence ID" value="KAH3791958.1"/>
    <property type="molecule type" value="Genomic_DNA"/>
</dbReference>
<dbReference type="CDD" id="cd09121">
    <property type="entry name" value="PLDc_DNaseII_2"/>
    <property type="match status" value="1"/>
</dbReference>
<proteinExistence type="inferred from homology"/>
<evidence type="ECO:0000256" key="1">
    <source>
        <dbReference type="ARBA" id="ARBA00007527"/>
    </source>
</evidence>
<evidence type="ECO:0000313" key="3">
    <source>
        <dbReference type="EMBL" id="KAH3791958.1"/>
    </source>
</evidence>
<reference evidence="3" key="2">
    <citation type="submission" date="2020-11" db="EMBL/GenBank/DDBJ databases">
        <authorList>
            <person name="McCartney M.A."/>
            <person name="Auch B."/>
            <person name="Kono T."/>
            <person name="Mallez S."/>
            <person name="Becker A."/>
            <person name="Gohl D.M."/>
            <person name="Silverstein K.A.T."/>
            <person name="Koren S."/>
            <person name="Bechman K.B."/>
            <person name="Herman A."/>
            <person name="Abrahante J.E."/>
            <person name="Garbe J."/>
        </authorList>
    </citation>
    <scope>NUCLEOTIDE SEQUENCE</scope>
    <source>
        <strain evidence="3">Duluth1</strain>
        <tissue evidence="3">Whole animal</tissue>
    </source>
</reference>
<reference evidence="3" key="1">
    <citation type="journal article" date="2019" name="bioRxiv">
        <title>The Genome of the Zebra Mussel, Dreissena polymorpha: A Resource for Invasive Species Research.</title>
        <authorList>
            <person name="McCartney M.A."/>
            <person name="Auch B."/>
            <person name="Kono T."/>
            <person name="Mallez S."/>
            <person name="Zhang Y."/>
            <person name="Obille A."/>
            <person name="Becker A."/>
            <person name="Abrahante J.E."/>
            <person name="Garbe J."/>
            <person name="Badalamenti J.P."/>
            <person name="Herman A."/>
            <person name="Mangelson H."/>
            <person name="Liachko I."/>
            <person name="Sullivan S."/>
            <person name="Sone E.D."/>
            <person name="Koren S."/>
            <person name="Silverstein K.A.T."/>
            <person name="Beckman K.B."/>
            <person name="Gohl D.M."/>
        </authorList>
    </citation>
    <scope>NUCLEOTIDE SEQUENCE</scope>
    <source>
        <strain evidence="3">Duluth1</strain>
        <tissue evidence="3">Whole animal</tissue>
    </source>
</reference>
<dbReference type="Pfam" id="PF03265">
    <property type="entry name" value="DNase_II"/>
    <property type="match status" value="1"/>
</dbReference>
<evidence type="ECO:0000313" key="4">
    <source>
        <dbReference type="Proteomes" id="UP000828390"/>
    </source>
</evidence>
<dbReference type="InterPro" id="IPR004947">
    <property type="entry name" value="DNase_II"/>
</dbReference>
<evidence type="ECO:0000256" key="2">
    <source>
        <dbReference type="ARBA" id="ARBA00022801"/>
    </source>
</evidence>
<name>A0A9D4J175_DREPO</name>
<organism evidence="3 4">
    <name type="scientific">Dreissena polymorpha</name>
    <name type="common">Zebra mussel</name>
    <name type="synonym">Mytilus polymorpha</name>
    <dbReference type="NCBI Taxonomy" id="45954"/>
    <lineage>
        <taxon>Eukaryota</taxon>
        <taxon>Metazoa</taxon>
        <taxon>Spiralia</taxon>
        <taxon>Lophotrochozoa</taxon>
        <taxon>Mollusca</taxon>
        <taxon>Bivalvia</taxon>
        <taxon>Autobranchia</taxon>
        <taxon>Heteroconchia</taxon>
        <taxon>Euheterodonta</taxon>
        <taxon>Imparidentia</taxon>
        <taxon>Neoheterodontei</taxon>
        <taxon>Myida</taxon>
        <taxon>Dreissenoidea</taxon>
        <taxon>Dreissenidae</taxon>
        <taxon>Dreissena</taxon>
    </lineage>
</organism>
<gene>
    <name evidence="3" type="ORF">DPMN_145447</name>
</gene>